<dbReference type="EMBL" id="UINC01059524">
    <property type="protein sequence ID" value="SVB83034.1"/>
    <property type="molecule type" value="Genomic_DNA"/>
</dbReference>
<reference evidence="1" key="1">
    <citation type="submission" date="2018-05" db="EMBL/GenBank/DDBJ databases">
        <authorList>
            <person name="Lanie J.A."/>
            <person name="Ng W.-L."/>
            <person name="Kazmierczak K.M."/>
            <person name="Andrzejewski T.M."/>
            <person name="Davidsen T.M."/>
            <person name="Wayne K.J."/>
            <person name="Tettelin H."/>
            <person name="Glass J.I."/>
            <person name="Rusch D."/>
            <person name="Podicherti R."/>
            <person name="Tsui H.-C.T."/>
            <person name="Winkler M.E."/>
        </authorList>
    </citation>
    <scope>NUCLEOTIDE SEQUENCE</scope>
</reference>
<name>A0A382H6W7_9ZZZZ</name>
<dbReference type="AlphaFoldDB" id="A0A382H6W7"/>
<proteinExistence type="predicted"/>
<accession>A0A382H6W7</accession>
<evidence type="ECO:0000313" key="1">
    <source>
        <dbReference type="EMBL" id="SVB83034.1"/>
    </source>
</evidence>
<gene>
    <name evidence="1" type="ORF">METZ01_LOCUS235888</name>
</gene>
<organism evidence="1">
    <name type="scientific">marine metagenome</name>
    <dbReference type="NCBI Taxonomy" id="408172"/>
    <lineage>
        <taxon>unclassified sequences</taxon>
        <taxon>metagenomes</taxon>
        <taxon>ecological metagenomes</taxon>
    </lineage>
</organism>
<sequence>MCAVVFVVFFVPDLIQEDELEQKLTKNLDDQQKIAVDIMKSYQGVDAQGLRLFDAVMIQIENAYPTEKILEHKDTVFELHALDMQVQKGNGIYEVHLTFKTYNLSKEYIWDVNVDTDEIMAVNDNARKMLNIVDNYD</sequence>
<protein>
    <submittedName>
        <fullName evidence="1">Uncharacterized protein</fullName>
    </submittedName>
</protein>